<dbReference type="KEGG" id="npu:Npun_F2880"/>
<keyword evidence="1" id="KW-0732">Signal</keyword>
<proteinExistence type="predicted"/>
<feature type="signal peptide" evidence="1">
    <location>
        <begin position="1"/>
        <end position="25"/>
    </location>
</feature>
<reference evidence="3" key="1">
    <citation type="submission" date="2008-04" db="EMBL/GenBank/DDBJ databases">
        <title>Complete sequence of chromosome of Nostoc punctiforme ATCC 29133.</title>
        <authorList>
            <consortium name="US DOE Joint Genome Institute"/>
            <person name="Copeland A."/>
            <person name="Lucas S."/>
            <person name="Lapidus A."/>
            <person name="Glavina del Rio T."/>
            <person name="Dalin E."/>
            <person name="Tice H."/>
            <person name="Pitluck S."/>
            <person name="Chain P."/>
            <person name="Malfatti S."/>
            <person name="Shin M."/>
            <person name="Vergez L."/>
            <person name="Schmutz J."/>
            <person name="Larimer F."/>
            <person name="Land M."/>
            <person name="Hauser L."/>
            <person name="Kyrpides N."/>
            <person name="Kim E."/>
            <person name="Meeks J.C."/>
            <person name="Elhai J."/>
            <person name="Campbell E.L."/>
            <person name="Thiel T."/>
            <person name="Longmire J."/>
            <person name="Potts M."/>
            <person name="Atlas R."/>
        </authorList>
    </citation>
    <scope>NUCLEOTIDE SEQUENCE [LARGE SCALE GENOMIC DNA]</scope>
    <source>
        <strain evidence="3">ATCC 29133 / PCC 73102</strain>
    </source>
</reference>
<organism evidence="2 3">
    <name type="scientific">Nostoc punctiforme (strain ATCC 29133 / PCC 73102)</name>
    <dbReference type="NCBI Taxonomy" id="63737"/>
    <lineage>
        <taxon>Bacteria</taxon>
        <taxon>Bacillati</taxon>
        <taxon>Cyanobacteriota</taxon>
        <taxon>Cyanophyceae</taxon>
        <taxon>Nostocales</taxon>
        <taxon>Nostocaceae</taxon>
        <taxon>Nostoc</taxon>
    </lineage>
</organism>
<dbReference type="EnsemblBacteria" id="ACC81413">
    <property type="protein sequence ID" value="ACC81413"/>
    <property type="gene ID" value="Npun_F2880"/>
</dbReference>
<feature type="chain" id="PRO_5002778987" evidence="1">
    <location>
        <begin position="26"/>
        <end position="185"/>
    </location>
</feature>
<dbReference type="RefSeq" id="WP_012409404.1">
    <property type="nucleotide sequence ID" value="NC_010628.1"/>
</dbReference>
<evidence type="ECO:0000256" key="1">
    <source>
        <dbReference type="SAM" id="SignalP"/>
    </source>
</evidence>
<evidence type="ECO:0000313" key="2">
    <source>
        <dbReference type="EMBL" id="ACC81413.1"/>
    </source>
</evidence>
<gene>
    <name evidence="2" type="ordered locus">Npun_F2880</name>
</gene>
<dbReference type="AlphaFoldDB" id="B2IVM8"/>
<keyword evidence="3" id="KW-1185">Reference proteome</keyword>
<dbReference type="Proteomes" id="UP000001191">
    <property type="component" value="Chromosome"/>
</dbReference>
<accession>B2IVM8</accession>
<name>B2IVM8_NOSP7</name>
<protein>
    <submittedName>
        <fullName evidence="2">Uncharacterized protein</fullName>
    </submittedName>
</protein>
<reference evidence="2 3" key="2">
    <citation type="journal article" date="2013" name="Plant Physiol.">
        <title>A Nostoc punctiforme Sugar Transporter Necessary to Establish a Cyanobacterium-Plant Symbiosis.</title>
        <authorList>
            <person name="Ekman M."/>
            <person name="Picossi S."/>
            <person name="Campbell E.L."/>
            <person name="Meeks J.C."/>
            <person name="Flores E."/>
        </authorList>
    </citation>
    <scope>NUCLEOTIDE SEQUENCE [LARGE SCALE GENOMIC DNA]</scope>
    <source>
        <strain evidence="3">ATCC 29133 / PCC 73102</strain>
    </source>
</reference>
<dbReference type="PhylomeDB" id="B2IVM8"/>
<evidence type="ECO:0000313" key="3">
    <source>
        <dbReference type="Proteomes" id="UP000001191"/>
    </source>
</evidence>
<dbReference type="OrthoDB" id="495086at2"/>
<sequence>MKRSPFLLALASLCIVGGSFFIRTAFSSTSEPKIITDTSRYKEIRNQLWSDNDRVKHFPNQIPTDAKDVRIAYSPEFLQGSTFFQIRLKQPPNKIEKLLSQYRNSAKYKYRGGNTNEHINQLNGVPTTFFYTSDSSTESFPATYEILVLNADDKGRPGFKWNHGDSYGVAISSSASEIIYWSEKW</sequence>
<dbReference type="EMBL" id="CP001037">
    <property type="protein sequence ID" value="ACC81413.1"/>
    <property type="molecule type" value="Genomic_DNA"/>
</dbReference>
<dbReference type="eggNOG" id="ENOG5033KF7">
    <property type="taxonomic scope" value="Bacteria"/>
</dbReference>
<dbReference type="HOGENOM" id="CLU_1459896_0_0_3"/>